<proteinExistence type="predicted"/>
<comment type="caution">
    <text evidence="1">The sequence shown here is derived from an EMBL/GenBank/DDBJ whole genome shotgun (WGS) entry which is preliminary data.</text>
</comment>
<dbReference type="Proteomes" id="UP000242814">
    <property type="component" value="Unassembled WGS sequence"/>
</dbReference>
<protein>
    <submittedName>
        <fullName evidence="1">Uncharacterized protein</fullName>
    </submittedName>
</protein>
<dbReference type="VEuPathDB" id="FungiDB:PABG_11507"/>
<accession>A0A1D2J5S2</accession>
<gene>
    <name evidence="1" type="ORF">ACO22_07186</name>
</gene>
<sequence>MAKLKVTQYPYAVALGWRAHTSHSKAVKPARILARLPADHPARKASPIAILEKLRTELAEPLAAAIKKVQHNPTRITIAAHNPQSVWPSQPMGRSIGYSQLDNARNDRRLSTDGLTHLLAFTSIKLTAKLSKSKQRHGW</sequence>
<organism evidence="1 2">
    <name type="scientific">Paracoccidioides brasiliensis</name>
    <dbReference type="NCBI Taxonomy" id="121759"/>
    <lineage>
        <taxon>Eukaryota</taxon>
        <taxon>Fungi</taxon>
        <taxon>Dikarya</taxon>
        <taxon>Ascomycota</taxon>
        <taxon>Pezizomycotina</taxon>
        <taxon>Eurotiomycetes</taxon>
        <taxon>Eurotiomycetidae</taxon>
        <taxon>Onygenales</taxon>
        <taxon>Ajellomycetaceae</taxon>
        <taxon>Paracoccidioides</taxon>
    </lineage>
</organism>
<name>A0A1D2J5S2_PARBR</name>
<dbReference type="VEuPathDB" id="FungiDB:PADG_11134"/>
<dbReference type="AlphaFoldDB" id="A0A1D2J5S2"/>
<dbReference type="EMBL" id="LZYO01000474">
    <property type="protein sequence ID" value="ODH13507.1"/>
    <property type="molecule type" value="Genomic_DNA"/>
</dbReference>
<evidence type="ECO:0000313" key="2">
    <source>
        <dbReference type="Proteomes" id="UP000242814"/>
    </source>
</evidence>
<evidence type="ECO:0000313" key="1">
    <source>
        <dbReference type="EMBL" id="ODH13507.1"/>
    </source>
</evidence>
<reference evidence="1 2" key="1">
    <citation type="submission" date="2016-06" db="EMBL/GenBank/DDBJ databases">
        <authorList>
            <person name="Kjaerup R.B."/>
            <person name="Dalgaard T.S."/>
            <person name="Juul-Madsen H.R."/>
        </authorList>
    </citation>
    <scope>NUCLEOTIDE SEQUENCE [LARGE SCALE GENOMIC DNA]</scope>
    <source>
        <strain evidence="1 2">Pb300</strain>
    </source>
</reference>